<dbReference type="InParanoid" id="A0A540V9S7"/>
<dbReference type="Proteomes" id="UP000317371">
    <property type="component" value="Unassembled WGS sequence"/>
</dbReference>
<reference evidence="10 11" key="1">
    <citation type="submission" date="2019-06" db="EMBL/GenBank/DDBJ databases">
        <title>Genome sequence of Litorilinea aerophila BAA-2444.</title>
        <authorList>
            <person name="Maclea K.S."/>
            <person name="Maurais E.G."/>
            <person name="Iannazzi L.C."/>
        </authorList>
    </citation>
    <scope>NUCLEOTIDE SEQUENCE [LARGE SCALE GENOMIC DNA]</scope>
    <source>
        <strain evidence="10 11">ATCC BAA-2444</strain>
    </source>
</reference>
<dbReference type="Gene3D" id="3.40.50.1100">
    <property type="match status" value="2"/>
</dbReference>
<evidence type="ECO:0000256" key="3">
    <source>
        <dbReference type="ARBA" id="ARBA00010869"/>
    </source>
</evidence>
<dbReference type="GO" id="GO:0003941">
    <property type="term" value="F:L-serine ammonia-lyase activity"/>
    <property type="evidence" value="ECO:0007669"/>
    <property type="project" value="TreeGrafter"/>
</dbReference>
<evidence type="ECO:0000313" key="10">
    <source>
        <dbReference type="EMBL" id="TQE93537.1"/>
    </source>
</evidence>
<evidence type="ECO:0000313" key="11">
    <source>
        <dbReference type="Proteomes" id="UP000317371"/>
    </source>
</evidence>
<evidence type="ECO:0000256" key="1">
    <source>
        <dbReference type="ARBA" id="ARBA00001274"/>
    </source>
</evidence>
<comment type="cofactor">
    <cofactor evidence="2">
        <name>pyridoxal 5'-phosphate</name>
        <dbReference type="ChEBI" id="CHEBI:597326"/>
    </cofactor>
</comment>
<dbReference type="PANTHER" id="PTHR48078">
    <property type="entry name" value="THREONINE DEHYDRATASE, MITOCHONDRIAL-RELATED"/>
    <property type="match status" value="1"/>
</dbReference>
<dbReference type="EMBL" id="VIGC01000038">
    <property type="protein sequence ID" value="TQE93537.1"/>
    <property type="molecule type" value="Genomic_DNA"/>
</dbReference>
<dbReference type="EC" id="4.3.1.19" evidence="4"/>
<comment type="similarity">
    <text evidence="3">Belongs to the serine/threonine dehydratase family.</text>
</comment>
<evidence type="ECO:0000256" key="7">
    <source>
        <dbReference type="ARBA" id="ARBA00025527"/>
    </source>
</evidence>
<dbReference type="GO" id="GO:0006567">
    <property type="term" value="P:L-threonine catabolic process"/>
    <property type="evidence" value="ECO:0007669"/>
    <property type="project" value="TreeGrafter"/>
</dbReference>
<dbReference type="PANTHER" id="PTHR48078:SF6">
    <property type="entry name" value="L-THREONINE DEHYDRATASE CATABOLIC TDCB"/>
    <property type="match status" value="1"/>
</dbReference>
<name>A0A540V9S7_9CHLR</name>
<dbReference type="OrthoDB" id="9811476at2"/>
<keyword evidence="5" id="KW-0663">Pyridoxal phosphate</keyword>
<dbReference type="GO" id="GO:0009097">
    <property type="term" value="P:isoleucine biosynthetic process"/>
    <property type="evidence" value="ECO:0007669"/>
    <property type="project" value="TreeGrafter"/>
</dbReference>
<dbReference type="FunFam" id="3.40.50.1100:FF:000005">
    <property type="entry name" value="Threonine dehydratase catabolic"/>
    <property type="match status" value="1"/>
</dbReference>
<evidence type="ECO:0000256" key="8">
    <source>
        <dbReference type="ARBA" id="ARBA00031427"/>
    </source>
</evidence>
<feature type="domain" description="Tryptophan synthase beta chain-like PALP" evidence="9">
    <location>
        <begin position="34"/>
        <end position="323"/>
    </location>
</feature>
<evidence type="ECO:0000256" key="2">
    <source>
        <dbReference type="ARBA" id="ARBA00001933"/>
    </source>
</evidence>
<keyword evidence="11" id="KW-1185">Reference proteome</keyword>
<dbReference type="InterPro" id="IPR001926">
    <property type="entry name" value="TrpB-like_PALP"/>
</dbReference>
<comment type="caution">
    <text evidence="10">The sequence shown here is derived from an EMBL/GenBank/DDBJ whole genome shotgun (WGS) entry which is preliminary data.</text>
</comment>
<accession>A0A540V9S7</accession>
<evidence type="ECO:0000256" key="4">
    <source>
        <dbReference type="ARBA" id="ARBA00012096"/>
    </source>
</evidence>
<dbReference type="InterPro" id="IPR050147">
    <property type="entry name" value="Ser/Thr_Dehydratase"/>
</dbReference>
<evidence type="ECO:0000256" key="6">
    <source>
        <dbReference type="ARBA" id="ARBA00023239"/>
    </source>
</evidence>
<dbReference type="RefSeq" id="WP_141612145.1">
    <property type="nucleotide sequence ID" value="NZ_VIGC02000038.1"/>
</dbReference>
<dbReference type="CDD" id="cd01562">
    <property type="entry name" value="Thr-dehyd"/>
    <property type="match status" value="1"/>
</dbReference>
<comment type="catalytic activity">
    <reaction evidence="1">
        <text>L-threonine = 2-oxobutanoate + NH4(+)</text>
        <dbReference type="Rhea" id="RHEA:22108"/>
        <dbReference type="ChEBI" id="CHEBI:16763"/>
        <dbReference type="ChEBI" id="CHEBI:28938"/>
        <dbReference type="ChEBI" id="CHEBI:57926"/>
        <dbReference type="EC" id="4.3.1.19"/>
    </reaction>
</comment>
<organism evidence="10 11">
    <name type="scientific">Litorilinea aerophila</name>
    <dbReference type="NCBI Taxonomy" id="1204385"/>
    <lineage>
        <taxon>Bacteria</taxon>
        <taxon>Bacillati</taxon>
        <taxon>Chloroflexota</taxon>
        <taxon>Caldilineae</taxon>
        <taxon>Caldilineales</taxon>
        <taxon>Caldilineaceae</taxon>
        <taxon>Litorilinea</taxon>
    </lineage>
</organism>
<protein>
    <recommendedName>
        <fullName evidence="4">threonine ammonia-lyase</fullName>
        <ecNumber evidence="4">4.3.1.19</ecNumber>
    </recommendedName>
    <alternativeName>
        <fullName evidence="8">Threonine deaminase</fullName>
    </alternativeName>
</protein>
<dbReference type="GO" id="GO:0004794">
    <property type="term" value="F:threonine deaminase activity"/>
    <property type="evidence" value="ECO:0007669"/>
    <property type="project" value="UniProtKB-EC"/>
</dbReference>
<evidence type="ECO:0000259" key="9">
    <source>
        <dbReference type="Pfam" id="PF00291"/>
    </source>
</evidence>
<gene>
    <name evidence="10" type="ORF">FKZ61_21090</name>
</gene>
<keyword evidence="6" id="KW-0456">Lyase</keyword>
<dbReference type="Pfam" id="PF00291">
    <property type="entry name" value="PALP"/>
    <property type="match status" value="1"/>
</dbReference>
<dbReference type="AlphaFoldDB" id="A0A540V9S7"/>
<comment type="function">
    <text evidence="7">Catalyzes the anaerobic formation of alpha-ketobutyrate and ammonia from threonine in a two-step reaction. The first step involved a dehydration of threonine and a production of enamine intermediates (aminocrotonate), which tautomerizes to its imine form (iminobutyrate). Both intermediates are unstable and short-lived. The second step is the nonenzymatic hydrolysis of the enamine/imine intermediates to form 2-ketobutyrate and free ammonia. In the low water environment of the cell, the second step is accelerated by RidA.</text>
</comment>
<sequence length="343" mass="36462">MANVRQDLPAEAGDFPWPTLAAIRATRARLAPWILETPVWSWRARELVEELGPETRVTLKLELFQHTGTFKPRGALAVMLALGPSQLARGVTAVSAGNHAIAVAFAARLLGTSAKVVMPRTANPFRVERCRAYGAEVVLADDVKQAFERVQAIEAEEGRFFVHPFEGPLTALGTGTLGLELATQVPDLDAVIIPIGGGGLCGGMAAAIKQMRPHCQVFGVEPEGADTMHRSFAAGAPQAIEQVRTIADSLGAPHAAPYSFQLCRTFVDDLVLVSDDELRRAMDLLYRSMKLAVEPAGAAATAALLGPLRARLQGKHVGVLVCGSNIDLATFAGLVGPVHSVEK</sequence>
<dbReference type="SUPFAM" id="SSF53686">
    <property type="entry name" value="Tryptophan synthase beta subunit-like PLP-dependent enzymes"/>
    <property type="match status" value="1"/>
</dbReference>
<dbReference type="FunFam" id="3.40.50.1100:FF:000007">
    <property type="entry name" value="L-threonine dehydratase catabolic TdcB"/>
    <property type="match status" value="1"/>
</dbReference>
<evidence type="ECO:0000256" key="5">
    <source>
        <dbReference type="ARBA" id="ARBA00022898"/>
    </source>
</evidence>
<dbReference type="InterPro" id="IPR036052">
    <property type="entry name" value="TrpB-like_PALP_sf"/>
</dbReference>
<dbReference type="GO" id="GO:0006565">
    <property type="term" value="P:L-serine catabolic process"/>
    <property type="evidence" value="ECO:0007669"/>
    <property type="project" value="TreeGrafter"/>
</dbReference>
<proteinExistence type="inferred from homology"/>
<dbReference type="FunCoup" id="A0A540V9S7">
    <property type="interactions" value="429"/>
</dbReference>